<evidence type="ECO:0000313" key="8">
    <source>
        <dbReference type="Proteomes" id="UP000886523"/>
    </source>
</evidence>
<sequence length="387" mass="43418">MSEVESLPQPEADVAPANEIVDGDPQDSAPRPVEPTKKRAVLVYEGDERWQPPKIPQPSPEQLSDADEDEGEEESPEEHQQAEQGDLLANYPDDTEIELLHSRISSVPSLRLPRFARSLKSLCLRQNSLAELDPAEFGPLTLLEELDIYDNQVKDLGKALENMTKLRSLDVSFNLLRAIPEVISCLSSLEVVYFIQNKITEISSLEGVPTTLKSLELGGNRIRTIENIDALVNLEELWLGKNKIGKLENLSSLKKLRVLSIQSNRITKLEGLESLTNLEDLYLSHNGIERIEGLENNLKLKTIDLGNNQISELENISHLTSLTELWINDNKIPNLRALTPQLGHIFTLNTIYLEGNPCQTNDRAGYRRKVILSLPHVSQVDATYVRS</sequence>
<dbReference type="PANTHER" id="PTHR46652:SF3">
    <property type="entry name" value="LEUCINE-RICH REPEAT-CONTAINING PROTEIN 9"/>
    <property type="match status" value="1"/>
</dbReference>
<dbReference type="GO" id="GO:0005634">
    <property type="term" value="C:nucleus"/>
    <property type="evidence" value="ECO:0007669"/>
    <property type="project" value="UniProtKB-SubCell"/>
</dbReference>
<accession>A0A9P6BB45</accession>
<proteinExistence type="inferred from homology"/>
<dbReference type="EMBL" id="MU128910">
    <property type="protein sequence ID" value="KAF9520835.1"/>
    <property type="molecule type" value="Genomic_DNA"/>
</dbReference>
<keyword evidence="4" id="KW-0539">Nucleus</keyword>
<dbReference type="InterPro" id="IPR003591">
    <property type="entry name" value="Leu-rich_rpt_typical-subtyp"/>
</dbReference>
<dbReference type="OrthoDB" id="266138at2759"/>
<evidence type="ECO:0000256" key="3">
    <source>
        <dbReference type="ARBA" id="ARBA00022737"/>
    </source>
</evidence>
<feature type="region of interest" description="Disordered" evidence="6">
    <location>
        <begin position="1"/>
        <end position="86"/>
    </location>
</feature>
<dbReference type="Proteomes" id="UP000886523">
    <property type="component" value="Unassembled WGS sequence"/>
</dbReference>
<dbReference type="Pfam" id="PF12799">
    <property type="entry name" value="LRR_4"/>
    <property type="match status" value="3"/>
</dbReference>
<dbReference type="PANTHER" id="PTHR46652">
    <property type="entry name" value="LEUCINE-RICH REPEAT AND IQ DOMAIN-CONTAINING PROTEIN 1-RELATED"/>
    <property type="match status" value="1"/>
</dbReference>
<dbReference type="FunFam" id="3.80.10.10:FF:000055">
    <property type="entry name" value="Protein phosphatase 1 regulatory subunit 7"/>
    <property type="match status" value="1"/>
</dbReference>
<comment type="similarity">
    <text evidence="5">Belongs to the SDS22 family.</text>
</comment>
<comment type="subcellular location">
    <subcellularLocation>
        <location evidence="1">Nucleus</location>
    </subcellularLocation>
</comment>
<feature type="compositionally biased region" description="Acidic residues" evidence="6">
    <location>
        <begin position="64"/>
        <end position="76"/>
    </location>
</feature>
<dbReference type="SMART" id="SM00369">
    <property type="entry name" value="LRR_TYP"/>
    <property type="match status" value="7"/>
</dbReference>
<evidence type="ECO:0000256" key="1">
    <source>
        <dbReference type="ARBA" id="ARBA00004123"/>
    </source>
</evidence>
<dbReference type="PROSITE" id="PS51450">
    <property type="entry name" value="LRR"/>
    <property type="match status" value="7"/>
</dbReference>
<evidence type="ECO:0000256" key="4">
    <source>
        <dbReference type="ARBA" id="ARBA00023242"/>
    </source>
</evidence>
<evidence type="ECO:0008006" key="9">
    <source>
        <dbReference type="Google" id="ProtNLM"/>
    </source>
</evidence>
<evidence type="ECO:0000256" key="5">
    <source>
        <dbReference type="ARBA" id="ARBA00023460"/>
    </source>
</evidence>
<evidence type="ECO:0000256" key="6">
    <source>
        <dbReference type="SAM" id="MobiDB-lite"/>
    </source>
</evidence>
<dbReference type="InterPro" id="IPR050836">
    <property type="entry name" value="SDS22/Internalin_LRR"/>
</dbReference>
<organism evidence="7 8">
    <name type="scientific">Hydnum rufescens UP504</name>
    <dbReference type="NCBI Taxonomy" id="1448309"/>
    <lineage>
        <taxon>Eukaryota</taxon>
        <taxon>Fungi</taxon>
        <taxon>Dikarya</taxon>
        <taxon>Basidiomycota</taxon>
        <taxon>Agaricomycotina</taxon>
        <taxon>Agaricomycetes</taxon>
        <taxon>Cantharellales</taxon>
        <taxon>Hydnaceae</taxon>
        <taxon>Hydnum</taxon>
    </lineage>
</organism>
<dbReference type="InterPro" id="IPR001611">
    <property type="entry name" value="Leu-rich_rpt"/>
</dbReference>
<keyword evidence="8" id="KW-1185">Reference proteome</keyword>
<keyword evidence="2" id="KW-0433">Leucine-rich repeat</keyword>
<dbReference type="SMART" id="SM00365">
    <property type="entry name" value="LRR_SD22"/>
    <property type="match status" value="8"/>
</dbReference>
<comment type="caution">
    <text evidence="7">The sequence shown here is derived from an EMBL/GenBank/DDBJ whole genome shotgun (WGS) entry which is preliminary data.</text>
</comment>
<protein>
    <recommendedName>
        <fullName evidence="9">Protein phosphatase 1 regulatory subunit 7</fullName>
    </recommendedName>
</protein>
<dbReference type="SUPFAM" id="SSF52058">
    <property type="entry name" value="L domain-like"/>
    <property type="match status" value="1"/>
</dbReference>
<dbReference type="AlphaFoldDB" id="A0A9P6BB45"/>
<dbReference type="Pfam" id="PF13855">
    <property type="entry name" value="LRR_8"/>
    <property type="match status" value="1"/>
</dbReference>
<dbReference type="InterPro" id="IPR032675">
    <property type="entry name" value="LRR_dom_sf"/>
</dbReference>
<dbReference type="InterPro" id="IPR025875">
    <property type="entry name" value="Leu-rich_rpt_4"/>
</dbReference>
<reference evidence="7" key="1">
    <citation type="journal article" date="2020" name="Nat. Commun.">
        <title>Large-scale genome sequencing of mycorrhizal fungi provides insights into the early evolution of symbiotic traits.</title>
        <authorList>
            <person name="Miyauchi S."/>
            <person name="Kiss E."/>
            <person name="Kuo A."/>
            <person name="Drula E."/>
            <person name="Kohler A."/>
            <person name="Sanchez-Garcia M."/>
            <person name="Morin E."/>
            <person name="Andreopoulos B."/>
            <person name="Barry K.W."/>
            <person name="Bonito G."/>
            <person name="Buee M."/>
            <person name="Carver A."/>
            <person name="Chen C."/>
            <person name="Cichocki N."/>
            <person name="Clum A."/>
            <person name="Culley D."/>
            <person name="Crous P.W."/>
            <person name="Fauchery L."/>
            <person name="Girlanda M."/>
            <person name="Hayes R.D."/>
            <person name="Keri Z."/>
            <person name="LaButti K."/>
            <person name="Lipzen A."/>
            <person name="Lombard V."/>
            <person name="Magnuson J."/>
            <person name="Maillard F."/>
            <person name="Murat C."/>
            <person name="Nolan M."/>
            <person name="Ohm R.A."/>
            <person name="Pangilinan J."/>
            <person name="Pereira M.F."/>
            <person name="Perotto S."/>
            <person name="Peter M."/>
            <person name="Pfister S."/>
            <person name="Riley R."/>
            <person name="Sitrit Y."/>
            <person name="Stielow J.B."/>
            <person name="Szollosi G."/>
            <person name="Zifcakova L."/>
            <person name="Stursova M."/>
            <person name="Spatafora J.W."/>
            <person name="Tedersoo L."/>
            <person name="Vaario L.M."/>
            <person name="Yamada A."/>
            <person name="Yan M."/>
            <person name="Wang P."/>
            <person name="Xu J."/>
            <person name="Bruns T."/>
            <person name="Baldrian P."/>
            <person name="Vilgalys R."/>
            <person name="Dunand C."/>
            <person name="Henrissat B."/>
            <person name="Grigoriev I.V."/>
            <person name="Hibbett D."/>
            <person name="Nagy L.G."/>
            <person name="Martin F.M."/>
        </authorList>
    </citation>
    <scope>NUCLEOTIDE SEQUENCE</scope>
    <source>
        <strain evidence="7">UP504</strain>
    </source>
</reference>
<evidence type="ECO:0000256" key="2">
    <source>
        <dbReference type="ARBA" id="ARBA00022614"/>
    </source>
</evidence>
<name>A0A9P6BB45_9AGAM</name>
<evidence type="ECO:0000313" key="7">
    <source>
        <dbReference type="EMBL" id="KAF9520835.1"/>
    </source>
</evidence>
<dbReference type="Gene3D" id="3.80.10.10">
    <property type="entry name" value="Ribonuclease Inhibitor"/>
    <property type="match status" value="2"/>
</dbReference>
<gene>
    <name evidence="7" type="ORF">BS47DRAFT_405890</name>
</gene>
<keyword evidence="3" id="KW-0677">Repeat</keyword>